<protein>
    <submittedName>
        <fullName evidence="1">Uncharacterized protein</fullName>
    </submittedName>
</protein>
<gene>
    <name evidence="1" type="ORF">A3A21_02415</name>
</gene>
<evidence type="ECO:0000313" key="1">
    <source>
        <dbReference type="EMBL" id="OGG39784.1"/>
    </source>
</evidence>
<dbReference type="EMBL" id="MFKK01000035">
    <property type="protein sequence ID" value="OGG39784.1"/>
    <property type="molecule type" value="Genomic_DNA"/>
</dbReference>
<proteinExistence type="predicted"/>
<dbReference type="Proteomes" id="UP000176996">
    <property type="component" value="Unassembled WGS sequence"/>
</dbReference>
<name>A0A1F6BS76_9BACT</name>
<organism evidence="1 2">
    <name type="scientific">Candidatus Jorgensenbacteria bacterium RIFCSPLOWO2_01_FULL_45_25b</name>
    <dbReference type="NCBI Taxonomy" id="1798471"/>
    <lineage>
        <taxon>Bacteria</taxon>
        <taxon>Candidatus Joergenseniibacteriota</taxon>
    </lineage>
</organism>
<dbReference type="AlphaFoldDB" id="A0A1F6BS76"/>
<reference evidence="1 2" key="1">
    <citation type="journal article" date="2016" name="Nat. Commun.">
        <title>Thousands of microbial genomes shed light on interconnected biogeochemical processes in an aquifer system.</title>
        <authorList>
            <person name="Anantharaman K."/>
            <person name="Brown C.T."/>
            <person name="Hug L.A."/>
            <person name="Sharon I."/>
            <person name="Castelle C.J."/>
            <person name="Probst A.J."/>
            <person name="Thomas B.C."/>
            <person name="Singh A."/>
            <person name="Wilkins M.J."/>
            <person name="Karaoz U."/>
            <person name="Brodie E.L."/>
            <person name="Williams K.H."/>
            <person name="Hubbard S.S."/>
            <person name="Banfield J.F."/>
        </authorList>
    </citation>
    <scope>NUCLEOTIDE SEQUENCE [LARGE SCALE GENOMIC DNA]</scope>
</reference>
<sequence length="69" mass="7707">MSFFFVCVASLPRSWKKCSVKNKGTAWPSLARVGRVASLSSFLRLRGFAEAFSGTEEVIEPEKLLKKLL</sequence>
<dbReference type="STRING" id="1798471.A3A21_02415"/>
<evidence type="ECO:0000313" key="2">
    <source>
        <dbReference type="Proteomes" id="UP000176996"/>
    </source>
</evidence>
<accession>A0A1F6BS76</accession>
<comment type="caution">
    <text evidence="1">The sequence shown here is derived from an EMBL/GenBank/DDBJ whole genome shotgun (WGS) entry which is preliminary data.</text>
</comment>